<dbReference type="SUPFAM" id="SSF46966">
    <property type="entry name" value="Spectrin repeat"/>
    <property type="match status" value="3"/>
</dbReference>
<dbReference type="SMART" id="SM00243">
    <property type="entry name" value="GAS2"/>
    <property type="match status" value="1"/>
</dbReference>
<keyword evidence="9" id="KW-1185">Reference proteome</keyword>
<dbReference type="SMART" id="SM00054">
    <property type="entry name" value="EFh"/>
    <property type="match status" value="2"/>
</dbReference>
<dbReference type="PANTHER" id="PTHR23169:SF23">
    <property type="entry name" value="SHORT STOP, ISOFORM H"/>
    <property type="match status" value="1"/>
</dbReference>
<evidence type="ECO:0000256" key="4">
    <source>
        <dbReference type="ARBA" id="ARBA00023212"/>
    </source>
</evidence>
<feature type="region of interest" description="Disordered" evidence="5">
    <location>
        <begin position="606"/>
        <end position="748"/>
    </location>
</feature>
<dbReference type="SUPFAM" id="SSF143575">
    <property type="entry name" value="GAS2 domain-like"/>
    <property type="match status" value="1"/>
</dbReference>
<feature type="compositionally biased region" description="Low complexity" evidence="5">
    <location>
        <begin position="674"/>
        <end position="714"/>
    </location>
</feature>
<dbReference type="Pfam" id="PF02187">
    <property type="entry name" value="GAS2"/>
    <property type="match status" value="1"/>
</dbReference>
<feature type="domain" description="EF-hand" evidence="6">
    <location>
        <begin position="371"/>
        <end position="406"/>
    </location>
</feature>
<proteinExistence type="predicted"/>
<dbReference type="EMBL" id="JBJQND010000014">
    <property type="protein sequence ID" value="KAL3854347.1"/>
    <property type="molecule type" value="Genomic_DNA"/>
</dbReference>
<feature type="domain" description="GAR" evidence="7">
    <location>
        <begin position="454"/>
        <end position="526"/>
    </location>
</feature>
<dbReference type="SUPFAM" id="SSF47473">
    <property type="entry name" value="EF-hand"/>
    <property type="match status" value="1"/>
</dbReference>
<dbReference type="AlphaFoldDB" id="A0ABD3V1C9"/>
<dbReference type="Gene3D" id="3.30.920.20">
    <property type="entry name" value="Gas2-like domain"/>
    <property type="match status" value="1"/>
</dbReference>
<comment type="caution">
    <text evidence="8">The sequence shown here is derived from an EMBL/GenBank/DDBJ whole genome shotgun (WGS) entry which is preliminary data.</text>
</comment>
<evidence type="ECO:0008006" key="10">
    <source>
        <dbReference type="Google" id="ProtNLM"/>
    </source>
</evidence>
<feature type="domain" description="EF-hand" evidence="6">
    <location>
        <begin position="407"/>
        <end position="442"/>
    </location>
</feature>
<reference evidence="8 9" key="1">
    <citation type="submission" date="2024-11" db="EMBL/GenBank/DDBJ databases">
        <title>Chromosome-level genome assembly of the freshwater bivalve Anodonta woodiana.</title>
        <authorList>
            <person name="Chen X."/>
        </authorList>
    </citation>
    <scope>NUCLEOTIDE SEQUENCE [LARGE SCALE GENOMIC DNA]</scope>
    <source>
        <strain evidence="8">MN2024</strain>
        <tissue evidence="8">Gills</tissue>
    </source>
</reference>
<dbReference type="PANTHER" id="PTHR23169">
    <property type="entry name" value="ENVOPLAKIN"/>
    <property type="match status" value="1"/>
</dbReference>
<evidence type="ECO:0000313" key="9">
    <source>
        <dbReference type="Proteomes" id="UP001634394"/>
    </source>
</evidence>
<evidence type="ECO:0000259" key="7">
    <source>
        <dbReference type="PROSITE" id="PS51460"/>
    </source>
</evidence>
<gene>
    <name evidence="8" type="ORF">ACJMK2_013620</name>
</gene>
<evidence type="ECO:0000313" key="8">
    <source>
        <dbReference type="EMBL" id="KAL3854347.1"/>
    </source>
</evidence>
<feature type="compositionally biased region" description="Low complexity" evidence="5">
    <location>
        <begin position="548"/>
        <end position="563"/>
    </location>
</feature>
<sequence length="748" mass="84302">MQIPWLTLFSPSQNKLDEALLTSGRAADALSSLLEWLSKVETSLAPDQPILGDLDTIHMLIEQHKTLQQELAAREQTVAAMKASGNLPTSQLEELNTIWDRINHLSDIREGKLKESISLAEEFQEVVQVMREFLPQAEAELKFKSLPEDEVAIIQLIEKHEKFQEELRNHQDCVDKIKNLAEEILLNCHPNAIRFVKYYLTITQTRWDQLVQRAKTRGQRLQEGLRNIQGNAALVEELLSWLTDAQVLLSTKEKDPIPEDLNVVETLVKEHNELHEEITSKNADVERLTKMATSDAKVSSGRQFGSNSRLNEIEFNPRVIALQNRWRAVWRMSVDRKKNLEDALDTLMELESFKNFDFELWKARYLKWIQVKKMRITDFFRRQDKDGDGYLSRDEFVEGMLQSRFPTNRTELNAVFDMFDKDHREFIDYQDFVEAMKPSRHQKDRIKSGKRSLTDAELVHDEIDKEISTCKCRHPFKAEMIDEGKYRFGEKQSIRLVRFLNSTVMVRVGGGWITLTEFLETSDPCRAKGRTNIDLRKSLMSPVSPDASSTTFRSRSGSGTFGSKSRHNDTGYASSISSAGSSGDSSLRRSRATSSMINLAGGVSTSANISMTKNPEFGSTGSLTRTKRLSNSSSNINSPTKPRTPSTPTHRQPPPRHAFGRAITPATPSPSTFGSRSVTPTTPRTSRTPSTPKTSTPTRTGRTTPSGRVTPTSGRTTPTMANGPTRKLPPTPSPPSSNTKPKDGQAPR</sequence>
<dbReference type="InterPro" id="IPR003108">
    <property type="entry name" value="GAR_dom"/>
</dbReference>
<keyword evidence="2" id="KW-0963">Cytoplasm</keyword>
<dbReference type="PROSITE" id="PS51460">
    <property type="entry name" value="GAR"/>
    <property type="match status" value="1"/>
</dbReference>
<dbReference type="InterPro" id="IPR018159">
    <property type="entry name" value="Spectrin/alpha-actinin"/>
</dbReference>
<accession>A0ABD3V1C9</accession>
<protein>
    <recommendedName>
        <fullName evidence="10">Microtubule-actin cross-linking factor 1</fullName>
    </recommendedName>
</protein>
<evidence type="ECO:0000256" key="5">
    <source>
        <dbReference type="SAM" id="MobiDB-lite"/>
    </source>
</evidence>
<dbReference type="PROSITE" id="PS50222">
    <property type="entry name" value="EF_HAND_2"/>
    <property type="match status" value="2"/>
</dbReference>
<keyword evidence="3" id="KW-0106">Calcium</keyword>
<dbReference type="InterPro" id="IPR002017">
    <property type="entry name" value="Spectrin_repeat"/>
</dbReference>
<dbReference type="InterPro" id="IPR011992">
    <property type="entry name" value="EF-hand-dom_pair"/>
</dbReference>
<evidence type="ECO:0000259" key="6">
    <source>
        <dbReference type="PROSITE" id="PS50222"/>
    </source>
</evidence>
<evidence type="ECO:0000256" key="3">
    <source>
        <dbReference type="ARBA" id="ARBA00022837"/>
    </source>
</evidence>
<evidence type="ECO:0000256" key="1">
    <source>
        <dbReference type="ARBA" id="ARBA00004245"/>
    </source>
</evidence>
<organism evidence="8 9">
    <name type="scientific">Sinanodonta woodiana</name>
    <name type="common">Chinese pond mussel</name>
    <name type="synonym">Anodonta woodiana</name>
    <dbReference type="NCBI Taxonomy" id="1069815"/>
    <lineage>
        <taxon>Eukaryota</taxon>
        <taxon>Metazoa</taxon>
        <taxon>Spiralia</taxon>
        <taxon>Lophotrochozoa</taxon>
        <taxon>Mollusca</taxon>
        <taxon>Bivalvia</taxon>
        <taxon>Autobranchia</taxon>
        <taxon>Heteroconchia</taxon>
        <taxon>Palaeoheterodonta</taxon>
        <taxon>Unionida</taxon>
        <taxon>Unionoidea</taxon>
        <taxon>Unionidae</taxon>
        <taxon>Unioninae</taxon>
        <taxon>Sinanodonta</taxon>
    </lineage>
</organism>
<dbReference type="InterPro" id="IPR002048">
    <property type="entry name" value="EF_hand_dom"/>
</dbReference>
<feature type="compositionally biased region" description="Polar residues" evidence="5">
    <location>
        <begin position="606"/>
        <end position="637"/>
    </location>
</feature>
<dbReference type="Proteomes" id="UP001634394">
    <property type="component" value="Unassembled WGS sequence"/>
</dbReference>
<feature type="compositionally biased region" description="Low complexity" evidence="5">
    <location>
        <begin position="571"/>
        <end position="585"/>
    </location>
</feature>
<dbReference type="CDD" id="cd00176">
    <property type="entry name" value="SPEC"/>
    <property type="match status" value="2"/>
</dbReference>
<dbReference type="Pfam" id="PF00435">
    <property type="entry name" value="Spectrin"/>
    <property type="match status" value="3"/>
</dbReference>
<dbReference type="GO" id="GO:0005886">
    <property type="term" value="C:plasma membrane"/>
    <property type="evidence" value="ECO:0007669"/>
    <property type="project" value="UniProtKB-SubCell"/>
</dbReference>
<dbReference type="PROSITE" id="PS00018">
    <property type="entry name" value="EF_HAND_1"/>
    <property type="match status" value="1"/>
</dbReference>
<dbReference type="InterPro" id="IPR018247">
    <property type="entry name" value="EF_Hand_1_Ca_BS"/>
</dbReference>
<dbReference type="GO" id="GO:0005856">
    <property type="term" value="C:cytoskeleton"/>
    <property type="evidence" value="ECO:0007669"/>
    <property type="project" value="UniProtKB-SubCell"/>
</dbReference>
<dbReference type="Gene3D" id="1.10.238.10">
    <property type="entry name" value="EF-hand"/>
    <property type="match status" value="1"/>
</dbReference>
<dbReference type="CDD" id="cd00051">
    <property type="entry name" value="EFh"/>
    <property type="match status" value="1"/>
</dbReference>
<dbReference type="SMART" id="SM00150">
    <property type="entry name" value="SPEC"/>
    <property type="match status" value="3"/>
</dbReference>
<dbReference type="Gene3D" id="1.20.58.60">
    <property type="match status" value="3"/>
</dbReference>
<dbReference type="InterPro" id="IPR036534">
    <property type="entry name" value="GAR_dom_sf"/>
</dbReference>
<feature type="compositionally biased region" description="Low complexity" evidence="5">
    <location>
        <begin position="638"/>
        <end position="649"/>
    </location>
</feature>
<feature type="region of interest" description="Disordered" evidence="5">
    <location>
        <begin position="536"/>
        <end position="592"/>
    </location>
</feature>
<evidence type="ECO:0000256" key="2">
    <source>
        <dbReference type="ARBA" id="ARBA00022490"/>
    </source>
</evidence>
<dbReference type="InterPro" id="IPR043197">
    <property type="entry name" value="Plakin"/>
</dbReference>
<dbReference type="Pfam" id="PF13499">
    <property type="entry name" value="EF-hand_7"/>
    <property type="match status" value="1"/>
</dbReference>
<comment type="subcellular location">
    <subcellularLocation>
        <location evidence="1">Cytoplasm</location>
        <location evidence="1">Cytoskeleton</location>
    </subcellularLocation>
</comment>
<keyword evidence="4" id="KW-0206">Cytoskeleton</keyword>
<name>A0ABD3V1C9_SINWO</name>